<dbReference type="AlphaFoldDB" id="A0A139A6D9"/>
<evidence type="ECO:0000313" key="16">
    <source>
        <dbReference type="Proteomes" id="UP000070544"/>
    </source>
</evidence>
<dbReference type="NCBIfam" id="NF004064">
    <property type="entry name" value="PRK05578.1"/>
    <property type="match status" value="1"/>
</dbReference>
<evidence type="ECO:0000259" key="14">
    <source>
        <dbReference type="PROSITE" id="PS51747"/>
    </source>
</evidence>
<accession>A0A139A6D9</accession>
<evidence type="ECO:0000256" key="13">
    <source>
        <dbReference type="RuleBase" id="RU364006"/>
    </source>
</evidence>
<feature type="binding site" evidence="12">
    <location>
        <position position="123"/>
    </location>
    <ligand>
        <name>Zn(2+)</name>
        <dbReference type="ChEBI" id="CHEBI:29105"/>
        <note>catalytic</note>
    </ligand>
</feature>
<dbReference type="FunFam" id="3.40.140.10:FF:000008">
    <property type="entry name" value="Cytidine deaminase"/>
    <property type="match status" value="1"/>
</dbReference>
<feature type="active site" description="Proton donor" evidence="10">
    <location>
        <position position="89"/>
    </location>
</feature>
<gene>
    <name evidence="15" type="ORF">M427DRAFT_59737</name>
</gene>
<dbReference type="SUPFAM" id="SSF53927">
    <property type="entry name" value="Cytidine deaminase-like"/>
    <property type="match status" value="1"/>
</dbReference>
<name>A0A139A6D9_GONPJ</name>
<dbReference type="CDD" id="cd01283">
    <property type="entry name" value="cytidine_deaminase"/>
    <property type="match status" value="1"/>
</dbReference>
<comment type="similarity">
    <text evidence="3 13">Belongs to the cytidine and deoxycytidylate deaminase family.</text>
</comment>
<sequence>MSARRPPTRVPPVAFVPSGPGLGENLPSRAILDETMKMTLAQFSINAKANAYCPYSSFPVGAAVLARNGGIFMGCNVENASYGATCCAERTAIFKAASEGVRHVVAVAINSDATDFTAPCGLCRQVLREFTGRKSTLDDPDDESEEAQDMLVILVRSEGVRRGKDDSGLEMREFWLKKDLLPYSFGPEDLGN</sequence>
<dbReference type="NCBIfam" id="TIGR01354">
    <property type="entry name" value="cyt_deam_tetra"/>
    <property type="match status" value="1"/>
</dbReference>
<dbReference type="PANTHER" id="PTHR11644">
    <property type="entry name" value="CYTIDINE DEAMINASE"/>
    <property type="match status" value="1"/>
</dbReference>
<evidence type="ECO:0000256" key="1">
    <source>
        <dbReference type="ARBA" id="ARBA00001947"/>
    </source>
</evidence>
<evidence type="ECO:0000256" key="2">
    <source>
        <dbReference type="ARBA" id="ARBA00003949"/>
    </source>
</evidence>
<dbReference type="InterPro" id="IPR016192">
    <property type="entry name" value="APOBEC/CMP_deaminase_Zn-bd"/>
</dbReference>
<feature type="domain" description="CMP/dCMP-type deaminase" evidence="14">
    <location>
        <begin position="35"/>
        <end position="154"/>
    </location>
</feature>
<dbReference type="EMBL" id="KQ965790">
    <property type="protein sequence ID" value="KXS12228.1"/>
    <property type="molecule type" value="Genomic_DNA"/>
</dbReference>
<evidence type="ECO:0000256" key="6">
    <source>
        <dbReference type="ARBA" id="ARBA00022801"/>
    </source>
</evidence>
<dbReference type="GO" id="GO:0004126">
    <property type="term" value="F:cytidine deaminase activity"/>
    <property type="evidence" value="ECO:0007669"/>
    <property type="project" value="UniProtKB-UniRule"/>
</dbReference>
<evidence type="ECO:0000256" key="7">
    <source>
        <dbReference type="ARBA" id="ARBA00022833"/>
    </source>
</evidence>
<evidence type="ECO:0000256" key="11">
    <source>
        <dbReference type="PIRSR" id="PIRSR606262-2"/>
    </source>
</evidence>
<evidence type="ECO:0000256" key="12">
    <source>
        <dbReference type="PIRSR" id="PIRSR606262-3"/>
    </source>
</evidence>
<evidence type="ECO:0000256" key="9">
    <source>
        <dbReference type="ARBA" id="ARBA00049558"/>
    </source>
</evidence>
<feature type="binding site" evidence="11">
    <location>
        <begin position="76"/>
        <end position="82"/>
    </location>
    <ligand>
        <name>substrate</name>
    </ligand>
</feature>
<keyword evidence="6 13" id="KW-0378">Hydrolase</keyword>
<evidence type="ECO:0000256" key="8">
    <source>
        <dbReference type="ARBA" id="ARBA00032005"/>
    </source>
</evidence>
<dbReference type="GO" id="GO:0042802">
    <property type="term" value="F:identical protein binding"/>
    <property type="evidence" value="ECO:0007669"/>
    <property type="project" value="UniProtKB-ARBA"/>
</dbReference>
<evidence type="ECO:0000256" key="4">
    <source>
        <dbReference type="ARBA" id="ARBA00012783"/>
    </source>
</evidence>
<dbReference type="GO" id="GO:0008270">
    <property type="term" value="F:zinc ion binding"/>
    <property type="evidence" value="ECO:0007669"/>
    <property type="project" value="UniProtKB-UniRule"/>
</dbReference>
<protein>
    <recommendedName>
        <fullName evidence="4 13">Cytidine deaminase</fullName>
        <ecNumber evidence="4 13">3.5.4.5</ecNumber>
    </recommendedName>
    <alternativeName>
        <fullName evidence="8 13">Cytidine aminohydrolase</fullName>
    </alternativeName>
</protein>
<dbReference type="EC" id="3.5.4.5" evidence="4 13"/>
<evidence type="ECO:0000256" key="3">
    <source>
        <dbReference type="ARBA" id="ARBA00006576"/>
    </source>
</evidence>
<reference evidence="15 16" key="1">
    <citation type="journal article" date="2015" name="Genome Biol. Evol.">
        <title>Phylogenomic analyses indicate that early fungi evolved digesting cell walls of algal ancestors of land plants.</title>
        <authorList>
            <person name="Chang Y."/>
            <person name="Wang S."/>
            <person name="Sekimoto S."/>
            <person name="Aerts A.L."/>
            <person name="Choi C."/>
            <person name="Clum A."/>
            <person name="LaButti K.M."/>
            <person name="Lindquist E.A."/>
            <person name="Yee Ngan C."/>
            <person name="Ohm R.A."/>
            <person name="Salamov A.A."/>
            <person name="Grigoriev I.V."/>
            <person name="Spatafora J.W."/>
            <person name="Berbee M.L."/>
        </authorList>
    </citation>
    <scope>NUCLEOTIDE SEQUENCE [LARGE SCALE GENOMIC DNA]</scope>
    <source>
        <strain evidence="15 16">JEL478</strain>
    </source>
</reference>
<feature type="binding site" evidence="12">
    <location>
        <position position="87"/>
    </location>
    <ligand>
        <name>Zn(2+)</name>
        <dbReference type="ChEBI" id="CHEBI:29105"/>
        <note>catalytic</note>
    </ligand>
</feature>
<feature type="binding site" evidence="12">
    <location>
        <position position="120"/>
    </location>
    <ligand>
        <name>Zn(2+)</name>
        <dbReference type="ChEBI" id="CHEBI:29105"/>
        <note>catalytic</note>
    </ligand>
</feature>
<dbReference type="InterPro" id="IPR016193">
    <property type="entry name" value="Cytidine_deaminase-like"/>
</dbReference>
<comment type="function">
    <text evidence="2 13">This enzyme scavenges exogenous and endogenous cytidine and 2'-deoxycytidine for UMP synthesis.</text>
</comment>
<dbReference type="GO" id="GO:0072527">
    <property type="term" value="P:pyrimidine-containing compound metabolic process"/>
    <property type="evidence" value="ECO:0007669"/>
    <property type="project" value="UniProtKB-ARBA"/>
</dbReference>
<dbReference type="InterPro" id="IPR050202">
    <property type="entry name" value="Cyt/Deoxycyt_deaminase"/>
</dbReference>
<dbReference type="OrthoDB" id="414540at2759"/>
<evidence type="ECO:0000256" key="10">
    <source>
        <dbReference type="PIRSR" id="PIRSR606262-1"/>
    </source>
</evidence>
<keyword evidence="5 12" id="KW-0479">Metal-binding</keyword>
<keyword evidence="7 12" id="KW-0862">Zinc</keyword>
<dbReference type="GO" id="GO:0055086">
    <property type="term" value="P:nucleobase-containing small molecule metabolic process"/>
    <property type="evidence" value="ECO:0007669"/>
    <property type="project" value="UniProtKB-ARBA"/>
</dbReference>
<dbReference type="PROSITE" id="PS00903">
    <property type="entry name" value="CYT_DCMP_DEAMINASES_1"/>
    <property type="match status" value="1"/>
</dbReference>
<proteinExistence type="inferred from homology"/>
<dbReference type="Proteomes" id="UP000070544">
    <property type="component" value="Unassembled WGS sequence"/>
</dbReference>
<comment type="catalytic activity">
    <reaction evidence="13">
        <text>2'-deoxycytidine + H2O + H(+) = 2'-deoxyuridine + NH4(+)</text>
        <dbReference type="Rhea" id="RHEA:13433"/>
        <dbReference type="ChEBI" id="CHEBI:15377"/>
        <dbReference type="ChEBI" id="CHEBI:15378"/>
        <dbReference type="ChEBI" id="CHEBI:15698"/>
        <dbReference type="ChEBI" id="CHEBI:16450"/>
        <dbReference type="ChEBI" id="CHEBI:28938"/>
        <dbReference type="EC" id="3.5.4.5"/>
    </reaction>
</comment>
<dbReference type="STRING" id="1344416.A0A139A6D9"/>
<dbReference type="Gene3D" id="3.40.140.10">
    <property type="entry name" value="Cytidine Deaminase, domain 2"/>
    <property type="match status" value="1"/>
</dbReference>
<comment type="catalytic activity">
    <reaction evidence="9 13">
        <text>cytidine + H2O + H(+) = uridine + NH4(+)</text>
        <dbReference type="Rhea" id="RHEA:16069"/>
        <dbReference type="ChEBI" id="CHEBI:15377"/>
        <dbReference type="ChEBI" id="CHEBI:15378"/>
        <dbReference type="ChEBI" id="CHEBI:16704"/>
        <dbReference type="ChEBI" id="CHEBI:17562"/>
        <dbReference type="ChEBI" id="CHEBI:28938"/>
        <dbReference type="EC" id="3.5.4.5"/>
    </reaction>
</comment>
<comment type="cofactor">
    <cofactor evidence="1 12 13">
        <name>Zn(2+)</name>
        <dbReference type="ChEBI" id="CHEBI:29105"/>
    </cofactor>
</comment>
<dbReference type="InterPro" id="IPR002125">
    <property type="entry name" value="CMP_dCMP_dom"/>
</dbReference>
<dbReference type="GO" id="GO:0005829">
    <property type="term" value="C:cytosol"/>
    <property type="evidence" value="ECO:0007669"/>
    <property type="project" value="TreeGrafter"/>
</dbReference>
<dbReference type="PANTHER" id="PTHR11644:SF2">
    <property type="entry name" value="CYTIDINE DEAMINASE"/>
    <property type="match status" value="1"/>
</dbReference>
<evidence type="ECO:0000313" key="15">
    <source>
        <dbReference type="EMBL" id="KXS12228.1"/>
    </source>
</evidence>
<dbReference type="PROSITE" id="PS51747">
    <property type="entry name" value="CYT_DCMP_DEAMINASES_2"/>
    <property type="match status" value="1"/>
</dbReference>
<dbReference type="Pfam" id="PF00383">
    <property type="entry name" value="dCMP_cyt_deam_1"/>
    <property type="match status" value="1"/>
</dbReference>
<organism evidence="15 16">
    <name type="scientific">Gonapodya prolifera (strain JEL478)</name>
    <name type="common">Monoblepharis prolifera</name>
    <dbReference type="NCBI Taxonomy" id="1344416"/>
    <lineage>
        <taxon>Eukaryota</taxon>
        <taxon>Fungi</taxon>
        <taxon>Fungi incertae sedis</taxon>
        <taxon>Chytridiomycota</taxon>
        <taxon>Chytridiomycota incertae sedis</taxon>
        <taxon>Monoblepharidomycetes</taxon>
        <taxon>Monoblepharidales</taxon>
        <taxon>Gonapodyaceae</taxon>
        <taxon>Gonapodya</taxon>
    </lineage>
</organism>
<dbReference type="InterPro" id="IPR006262">
    <property type="entry name" value="Cyt_deam_tetra"/>
</dbReference>
<keyword evidence="16" id="KW-1185">Reference proteome</keyword>
<evidence type="ECO:0000256" key="5">
    <source>
        <dbReference type="ARBA" id="ARBA00022723"/>
    </source>
</evidence>